<evidence type="ECO:0000313" key="2">
    <source>
        <dbReference type="EMBL" id="KAJ9591867.1"/>
    </source>
</evidence>
<feature type="non-terminal residue" evidence="2">
    <location>
        <position position="1"/>
    </location>
</feature>
<evidence type="ECO:0000313" key="3">
    <source>
        <dbReference type="Proteomes" id="UP001233999"/>
    </source>
</evidence>
<dbReference type="EMBL" id="JASPKZ010003854">
    <property type="protein sequence ID" value="KAJ9591867.1"/>
    <property type="molecule type" value="Genomic_DNA"/>
</dbReference>
<proteinExistence type="predicted"/>
<organism evidence="2 3">
    <name type="scientific">Diploptera punctata</name>
    <name type="common">Pacific beetle cockroach</name>
    <dbReference type="NCBI Taxonomy" id="6984"/>
    <lineage>
        <taxon>Eukaryota</taxon>
        <taxon>Metazoa</taxon>
        <taxon>Ecdysozoa</taxon>
        <taxon>Arthropoda</taxon>
        <taxon>Hexapoda</taxon>
        <taxon>Insecta</taxon>
        <taxon>Pterygota</taxon>
        <taxon>Neoptera</taxon>
        <taxon>Polyneoptera</taxon>
        <taxon>Dictyoptera</taxon>
        <taxon>Blattodea</taxon>
        <taxon>Blaberoidea</taxon>
        <taxon>Blaberidae</taxon>
        <taxon>Diplopterinae</taxon>
        <taxon>Diploptera</taxon>
    </lineage>
</organism>
<feature type="compositionally biased region" description="Basic and acidic residues" evidence="1">
    <location>
        <begin position="38"/>
        <end position="47"/>
    </location>
</feature>
<sequence length="55" mass="5719">TTSPSVALGLSHQPLARPHSREPPTTRHKVPVESAPAAKKEGTDRVEPAVPASAT</sequence>
<dbReference type="AlphaFoldDB" id="A0AAD8EJJ8"/>
<reference evidence="2" key="2">
    <citation type="submission" date="2023-05" db="EMBL/GenBank/DDBJ databases">
        <authorList>
            <person name="Fouks B."/>
        </authorList>
    </citation>
    <scope>NUCLEOTIDE SEQUENCE</scope>
    <source>
        <strain evidence="2">Stay&amp;Tobe</strain>
        <tissue evidence="2">Testes</tissue>
    </source>
</reference>
<name>A0AAD8EJJ8_DIPPU</name>
<gene>
    <name evidence="2" type="ORF">L9F63_001590</name>
</gene>
<comment type="caution">
    <text evidence="2">The sequence shown here is derived from an EMBL/GenBank/DDBJ whole genome shotgun (WGS) entry which is preliminary data.</text>
</comment>
<accession>A0AAD8EJJ8</accession>
<feature type="region of interest" description="Disordered" evidence="1">
    <location>
        <begin position="1"/>
        <end position="55"/>
    </location>
</feature>
<dbReference type="Proteomes" id="UP001233999">
    <property type="component" value="Unassembled WGS sequence"/>
</dbReference>
<feature type="non-terminal residue" evidence="2">
    <location>
        <position position="55"/>
    </location>
</feature>
<keyword evidence="3" id="KW-1185">Reference proteome</keyword>
<protein>
    <submittedName>
        <fullName evidence="2">Uncharacterized protein</fullName>
    </submittedName>
</protein>
<reference evidence="2" key="1">
    <citation type="journal article" date="2023" name="IScience">
        <title>Live-bearing cockroach genome reveals convergent evolutionary mechanisms linked to viviparity in insects and beyond.</title>
        <authorList>
            <person name="Fouks B."/>
            <person name="Harrison M.C."/>
            <person name="Mikhailova A.A."/>
            <person name="Marchal E."/>
            <person name="English S."/>
            <person name="Carruthers M."/>
            <person name="Jennings E.C."/>
            <person name="Chiamaka E.L."/>
            <person name="Frigard R.A."/>
            <person name="Pippel M."/>
            <person name="Attardo G.M."/>
            <person name="Benoit J.B."/>
            <person name="Bornberg-Bauer E."/>
            <person name="Tobe S.S."/>
        </authorList>
    </citation>
    <scope>NUCLEOTIDE SEQUENCE</scope>
    <source>
        <strain evidence="2">Stay&amp;Tobe</strain>
    </source>
</reference>
<evidence type="ECO:0000256" key="1">
    <source>
        <dbReference type="SAM" id="MobiDB-lite"/>
    </source>
</evidence>